<feature type="compositionally biased region" description="Basic and acidic residues" evidence="1">
    <location>
        <begin position="73"/>
        <end position="95"/>
    </location>
</feature>
<proteinExistence type="predicted"/>
<protein>
    <submittedName>
        <fullName evidence="2">Uncharacterized protein</fullName>
    </submittedName>
</protein>
<evidence type="ECO:0000313" key="2">
    <source>
        <dbReference type="EMBL" id="EXB40471.1"/>
    </source>
</evidence>
<feature type="compositionally biased region" description="Gly residues" evidence="1">
    <location>
        <begin position="43"/>
        <end position="57"/>
    </location>
</feature>
<name>W9R871_9ROSA</name>
<dbReference type="Proteomes" id="UP000030645">
    <property type="component" value="Unassembled WGS sequence"/>
</dbReference>
<dbReference type="EMBL" id="KE343768">
    <property type="protein sequence ID" value="EXB40471.1"/>
    <property type="molecule type" value="Genomic_DNA"/>
</dbReference>
<feature type="region of interest" description="Disordered" evidence="1">
    <location>
        <begin position="1"/>
        <end position="102"/>
    </location>
</feature>
<dbReference type="AlphaFoldDB" id="W9R871"/>
<sequence>MGQDEGGKEANVAGEGGGGEATKEGKKGESVGVEGGEVEKGYLGLGLGLGGGNGGSEGGRESRGTYGWGGILRRGEGETTMDSKDNKTKKDRSHDNVVSIVL</sequence>
<keyword evidence="3" id="KW-1185">Reference proteome</keyword>
<reference evidence="3" key="1">
    <citation type="submission" date="2013-01" db="EMBL/GenBank/DDBJ databases">
        <title>Draft Genome Sequence of a Mulberry Tree, Morus notabilis C.K. Schneid.</title>
        <authorList>
            <person name="He N."/>
            <person name="Zhao S."/>
        </authorList>
    </citation>
    <scope>NUCLEOTIDE SEQUENCE</scope>
</reference>
<evidence type="ECO:0000313" key="3">
    <source>
        <dbReference type="Proteomes" id="UP000030645"/>
    </source>
</evidence>
<gene>
    <name evidence="2" type="ORF">L484_013774</name>
</gene>
<evidence type="ECO:0000256" key="1">
    <source>
        <dbReference type="SAM" id="MobiDB-lite"/>
    </source>
</evidence>
<accession>W9R871</accession>
<organism evidence="2 3">
    <name type="scientific">Morus notabilis</name>
    <dbReference type="NCBI Taxonomy" id="981085"/>
    <lineage>
        <taxon>Eukaryota</taxon>
        <taxon>Viridiplantae</taxon>
        <taxon>Streptophyta</taxon>
        <taxon>Embryophyta</taxon>
        <taxon>Tracheophyta</taxon>
        <taxon>Spermatophyta</taxon>
        <taxon>Magnoliopsida</taxon>
        <taxon>eudicotyledons</taxon>
        <taxon>Gunneridae</taxon>
        <taxon>Pentapetalae</taxon>
        <taxon>rosids</taxon>
        <taxon>fabids</taxon>
        <taxon>Rosales</taxon>
        <taxon>Moraceae</taxon>
        <taxon>Moreae</taxon>
        <taxon>Morus</taxon>
    </lineage>
</organism>